<sequence length="62" mass="7050">MEWVMDPYLEPDQRTMTLKQERMLGEVVMEKLALELELELPVLGAATTIKGIEGTETEVVED</sequence>
<reference evidence="1" key="1">
    <citation type="journal article" date="2015" name="Genome Biol. Evol.">
        <title>Organellar Genomes of White Spruce (Picea glauca): Assembly and Annotation.</title>
        <authorList>
            <person name="Jackman S.D."/>
            <person name="Warren R.L."/>
            <person name="Gibb E.A."/>
            <person name="Vandervalk B.P."/>
            <person name="Mohamadi H."/>
            <person name="Chu J."/>
            <person name="Raymond A."/>
            <person name="Pleasance S."/>
            <person name="Coope R."/>
            <person name="Wildung M.R."/>
            <person name="Ritland C.E."/>
            <person name="Bousquet J."/>
            <person name="Jones S.J."/>
            <person name="Bohlmann J."/>
            <person name="Birol I."/>
        </authorList>
    </citation>
    <scope>NUCLEOTIDE SEQUENCE [LARGE SCALE GENOMIC DNA]</scope>
    <source>
        <tissue evidence="1">Flushing bud</tissue>
    </source>
</reference>
<accession>A0A101M325</accession>
<proteinExistence type="predicted"/>
<keyword evidence="1" id="KW-0496">Mitochondrion</keyword>
<gene>
    <name evidence="1" type="ORF">ABT39_MTgene3270</name>
</gene>
<organism evidence="1">
    <name type="scientific">Picea glauca</name>
    <name type="common">White spruce</name>
    <name type="synonym">Pinus glauca</name>
    <dbReference type="NCBI Taxonomy" id="3330"/>
    <lineage>
        <taxon>Eukaryota</taxon>
        <taxon>Viridiplantae</taxon>
        <taxon>Streptophyta</taxon>
        <taxon>Embryophyta</taxon>
        <taxon>Tracheophyta</taxon>
        <taxon>Spermatophyta</taxon>
        <taxon>Pinopsida</taxon>
        <taxon>Pinidae</taxon>
        <taxon>Conifers I</taxon>
        <taxon>Pinales</taxon>
        <taxon>Pinaceae</taxon>
        <taxon>Picea</taxon>
    </lineage>
</organism>
<comment type="caution">
    <text evidence="1">The sequence shown here is derived from an EMBL/GenBank/DDBJ whole genome shotgun (WGS) entry which is preliminary data.</text>
</comment>
<name>A0A101M325_PICGL</name>
<dbReference type="AlphaFoldDB" id="A0A101M325"/>
<geneLocation type="mitochondrion" evidence="1"/>
<dbReference type="EMBL" id="LKAM01000002">
    <property type="protein sequence ID" value="KUM50042.1"/>
    <property type="molecule type" value="Genomic_DNA"/>
</dbReference>
<evidence type="ECO:0000313" key="1">
    <source>
        <dbReference type="EMBL" id="KUM50042.1"/>
    </source>
</evidence>
<protein>
    <submittedName>
        <fullName evidence="1">Uncharacterized protein</fullName>
    </submittedName>
</protein>